<dbReference type="InterPro" id="IPR041436">
    <property type="entry name" value="RNAse_A_bac"/>
</dbReference>
<gene>
    <name evidence="2" type="ORF">EZH22_13070</name>
</gene>
<proteinExistence type="predicted"/>
<organism evidence="2 3">
    <name type="scientific">Xanthobacter dioxanivorans</name>
    <dbReference type="NCBI Taxonomy" id="2528964"/>
    <lineage>
        <taxon>Bacteria</taxon>
        <taxon>Pseudomonadati</taxon>
        <taxon>Pseudomonadota</taxon>
        <taxon>Alphaproteobacteria</taxon>
        <taxon>Hyphomicrobiales</taxon>
        <taxon>Xanthobacteraceae</taxon>
        <taxon>Xanthobacter</taxon>
    </lineage>
</organism>
<dbReference type="Pfam" id="PF18431">
    <property type="entry name" value="RNAse_A_bac"/>
    <property type="match status" value="1"/>
</dbReference>
<evidence type="ECO:0000259" key="1">
    <source>
        <dbReference type="Pfam" id="PF18431"/>
    </source>
</evidence>
<dbReference type="KEGG" id="xdi:EZH22_13070"/>
<dbReference type="EMBL" id="CP063362">
    <property type="protein sequence ID" value="QRG09617.1"/>
    <property type="molecule type" value="Genomic_DNA"/>
</dbReference>
<name>A0A974PTS9_9HYPH</name>
<accession>A0A974PTS9</accession>
<sequence>MPEEEARGGHAIRTHVGKTDAELSETLGAQTYRGFIFSEGKAAQGTFDFLESANNFVNRVLETHPDQIDRVVSGESNEEWMEARLGYPTGKEAFRR</sequence>
<evidence type="ECO:0000313" key="2">
    <source>
        <dbReference type="EMBL" id="QRG09617.1"/>
    </source>
</evidence>
<dbReference type="AlphaFoldDB" id="A0A974PTS9"/>
<keyword evidence="3" id="KW-1185">Reference proteome</keyword>
<evidence type="ECO:0000313" key="3">
    <source>
        <dbReference type="Proteomes" id="UP000596427"/>
    </source>
</evidence>
<feature type="domain" description="Bacterial CdiA-CT RNAse A" evidence="1">
    <location>
        <begin position="9"/>
        <end position="92"/>
    </location>
</feature>
<protein>
    <recommendedName>
        <fullName evidence="1">Bacterial CdiA-CT RNAse A domain-containing protein</fullName>
    </recommendedName>
</protein>
<dbReference type="Proteomes" id="UP000596427">
    <property type="component" value="Chromosome"/>
</dbReference>
<reference evidence="2 3" key="1">
    <citation type="submission" date="2020-10" db="EMBL/GenBank/DDBJ databases">
        <title>Degradation of 1,4-Dioxane by Xanthobacter sp. YN2, via a Novel Group-2 Soluble Di-Iron Monooxygenase.</title>
        <authorList>
            <person name="Ma F."/>
            <person name="Wang Y."/>
            <person name="Yang J."/>
            <person name="Guo H."/>
            <person name="Su D."/>
            <person name="Yu L."/>
        </authorList>
    </citation>
    <scope>NUCLEOTIDE SEQUENCE [LARGE SCALE GENOMIC DNA]</scope>
    <source>
        <strain evidence="2 3">YN2</strain>
    </source>
</reference>